<accession>A0A378TPE3</accession>
<proteinExistence type="predicted"/>
<evidence type="ECO:0000256" key="1">
    <source>
        <dbReference type="SAM" id="MobiDB-lite"/>
    </source>
</evidence>
<organism evidence="2 3">
    <name type="scientific">Mycolicibacterium tokaiense</name>
    <dbReference type="NCBI Taxonomy" id="39695"/>
    <lineage>
        <taxon>Bacteria</taxon>
        <taxon>Bacillati</taxon>
        <taxon>Actinomycetota</taxon>
        <taxon>Actinomycetes</taxon>
        <taxon>Mycobacteriales</taxon>
        <taxon>Mycobacteriaceae</taxon>
        <taxon>Mycolicibacterium</taxon>
    </lineage>
</organism>
<dbReference type="AlphaFoldDB" id="A0A378TPE3"/>
<name>A0A378TPE3_9MYCO</name>
<protein>
    <submittedName>
        <fullName evidence="2">Uncharacterized protein</fullName>
    </submittedName>
</protein>
<dbReference type="Proteomes" id="UP000254978">
    <property type="component" value="Unassembled WGS sequence"/>
</dbReference>
<gene>
    <name evidence="2" type="ORF">NCTC10821_05280</name>
</gene>
<feature type="compositionally biased region" description="Basic and acidic residues" evidence="1">
    <location>
        <begin position="1"/>
        <end position="10"/>
    </location>
</feature>
<dbReference type="RefSeq" id="WP_115280589.1">
    <property type="nucleotide sequence ID" value="NZ_AP022600.1"/>
</dbReference>
<feature type="region of interest" description="Disordered" evidence="1">
    <location>
        <begin position="1"/>
        <end position="105"/>
    </location>
</feature>
<feature type="compositionally biased region" description="Polar residues" evidence="1">
    <location>
        <begin position="73"/>
        <end position="96"/>
    </location>
</feature>
<dbReference type="OrthoDB" id="123178at2"/>
<evidence type="ECO:0000313" key="3">
    <source>
        <dbReference type="Proteomes" id="UP000254978"/>
    </source>
</evidence>
<dbReference type="EMBL" id="UGQT01000001">
    <property type="protein sequence ID" value="STZ61723.1"/>
    <property type="molecule type" value="Genomic_DNA"/>
</dbReference>
<sequence>MTTPRQHTDAYPDQPNADQYPPQQQGGDAYPAHPGAEAYPTQQGADPYAGQQDADPYSGRQDSPIEPQAAGFSDTTARTDPSAQQHDRSTSATASEAPTGDALFADNDLSELRARWNDVQAAFVDDPRACVQKADSLVSSAVDQLTANFSHTRAQLEEQWSRGEDASTEDLRVALKRYRDFFDRLLSV</sequence>
<reference evidence="2 3" key="1">
    <citation type="submission" date="2018-06" db="EMBL/GenBank/DDBJ databases">
        <authorList>
            <consortium name="Pathogen Informatics"/>
            <person name="Doyle S."/>
        </authorList>
    </citation>
    <scope>NUCLEOTIDE SEQUENCE [LARGE SCALE GENOMIC DNA]</scope>
    <source>
        <strain evidence="2 3">NCTC10821</strain>
    </source>
</reference>
<keyword evidence="3" id="KW-1185">Reference proteome</keyword>
<evidence type="ECO:0000313" key="2">
    <source>
        <dbReference type="EMBL" id="STZ61723.1"/>
    </source>
</evidence>